<reference evidence="1" key="1">
    <citation type="submission" date="2018-05" db="EMBL/GenBank/DDBJ databases">
        <authorList>
            <person name="Lanie J.A."/>
            <person name="Ng W.-L."/>
            <person name="Kazmierczak K.M."/>
            <person name="Andrzejewski T.M."/>
            <person name="Davidsen T.M."/>
            <person name="Wayne K.J."/>
            <person name="Tettelin H."/>
            <person name="Glass J.I."/>
            <person name="Rusch D."/>
            <person name="Podicherti R."/>
            <person name="Tsui H.-C.T."/>
            <person name="Winkler M.E."/>
        </authorList>
    </citation>
    <scope>NUCLEOTIDE SEQUENCE</scope>
</reference>
<accession>A0A381WGT1</accession>
<protein>
    <submittedName>
        <fullName evidence="1">Uncharacterized protein</fullName>
    </submittedName>
</protein>
<dbReference type="EMBL" id="UINC01011758">
    <property type="protein sequence ID" value="SVA51689.1"/>
    <property type="molecule type" value="Genomic_DNA"/>
</dbReference>
<dbReference type="AlphaFoldDB" id="A0A381WGT1"/>
<organism evidence="1">
    <name type="scientific">marine metagenome</name>
    <dbReference type="NCBI Taxonomy" id="408172"/>
    <lineage>
        <taxon>unclassified sequences</taxon>
        <taxon>metagenomes</taxon>
        <taxon>ecological metagenomes</taxon>
    </lineage>
</organism>
<name>A0A381WGT1_9ZZZZ</name>
<sequence>MINENITPEMVPDIHNKATTVAKTAVADWLADWNTKTGGNEYGEPMYCGFAWVELPRMKLSTKLGKAFAAVGFKKSYRRGLTLWNPGDHHGQSMDCKEIGADAYANVLESYGIQAYGASRAD</sequence>
<evidence type="ECO:0000313" key="1">
    <source>
        <dbReference type="EMBL" id="SVA51689.1"/>
    </source>
</evidence>
<gene>
    <name evidence="1" type="ORF">METZ01_LOCUS104543</name>
</gene>
<proteinExistence type="predicted"/>